<evidence type="ECO:0000313" key="3">
    <source>
        <dbReference type="Proteomes" id="UP000005090"/>
    </source>
</evidence>
<dbReference type="RefSeq" id="WP_005373129.1">
    <property type="nucleotide sequence ID" value="NZ_CM001475.1"/>
</dbReference>
<dbReference type="Gene3D" id="3.30.160.250">
    <property type="match status" value="1"/>
</dbReference>
<dbReference type="AlphaFoldDB" id="H8GL20"/>
<dbReference type="InterPro" id="IPR010985">
    <property type="entry name" value="Ribbon_hlx_hlx"/>
</dbReference>
<accession>H8GL20</accession>
<dbReference type="InterPro" id="IPR013321">
    <property type="entry name" value="Arc_rbn_hlx_hlx"/>
</dbReference>
<dbReference type="Pfam" id="PF05534">
    <property type="entry name" value="HicB"/>
    <property type="match status" value="1"/>
</dbReference>
<dbReference type="HOGENOM" id="CLU_125405_0_0_6"/>
<dbReference type="EMBL" id="CM001475">
    <property type="protein sequence ID" value="EIC30501.1"/>
    <property type="molecule type" value="Genomic_DNA"/>
</dbReference>
<reference evidence="2 3" key="1">
    <citation type="journal article" date="2013" name="Genome Announc.">
        <title>Genome Sequence of the Obligate Gammaproteobacterial Methanotroph Methylomicrobium album Strain BG8.</title>
        <authorList>
            <person name="Kits K.D."/>
            <person name="Kalyuzhnaya M.G."/>
            <person name="Klotz M.G."/>
            <person name="Jetten M.S."/>
            <person name="Op den Camp H.J."/>
            <person name="Vuilleumier S."/>
            <person name="Bringel F."/>
            <person name="Dispirito A.A."/>
            <person name="Murrell J.C."/>
            <person name="Bruce D."/>
            <person name="Cheng J.F."/>
            <person name="Copeland A."/>
            <person name="Goodwin L."/>
            <person name="Hauser L."/>
            <person name="Lajus A."/>
            <person name="Land M.L."/>
            <person name="Lapidus A."/>
            <person name="Lucas S."/>
            <person name="Medigue C."/>
            <person name="Pitluck S."/>
            <person name="Woyke T."/>
            <person name="Zeytun A."/>
            <person name="Stein L.Y."/>
        </authorList>
    </citation>
    <scope>NUCLEOTIDE SEQUENCE [LARGE SCALE GENOMIC DNA]</scope>
    <source>
        <strain evidence="2 3">BG8</strain>
    </source>
</reference>
<dbReference type="GO" id="GO:0006355">
    <property type="term" value="P:regulation of DNA-templated transcription"/>
    <property type="evidence" value="ECO:0007669"/>
    <property type="project" value="InterPro"/>
</dbReference>
<protein>
    <recommendedName>
        <fullName evidence="1">HicB-like antitoxin of toxin-antitoxin system domain-containing protein</fullName>
    </recommendedName>
</protein>
<dbReference type="Pfam" id="PF15919">
    <property type="entry name" value="HicB_lk_antitox"/>
    <property type="match status" value="1"/>
</dbReference>
<dbReference type="Gene3D" id="1.10.1220.10">
    <property type="entry name" value="Met repressor-like"/>
    <property type="match status" value="1"/>
</dbReference>
<evidence type="ECO:0000259" key="1">
    <source>
        <dbReference type="Pfam" id="PF15919"/>
    </source>
</evidence>
<evidence type="ECO:0000313" key="2">
    <source>
        <dbReference type="EMBL" id="EIC30501.1"/>
    </source>
</evidence>
<dbReference type="SUPFAM" id="SSF47598">
    <property type="entry name" value="Ribbon-helix-helix"/>
    <property type="match status" value="1"/>
</dbReference>
<proteinExistence type="predicted"/>
<dbReference type="InterPro" id="IPR031807">
    <property type="entry name" value="HicB-like"/>
</dbReference>
<feature type="domain" description="HicB-like antitoxin of toxin-antitoxin system" evidence="1">
    <location>
        <begin position="18"/>
        <end position="71"/>
    </location>
</feature>
<gene>
    <name evidence="2" type="ORF">Metal_2810</name>
</gene>
<organism evidence="2 3">
    <name type="scientific">Methylomicrobium album BG8</name>
    <dbReference type="NCBI Taxonomy" id="686340"/>
    <lineage>
        <taxon>Bacteria</taxon>
        <taxon>Pseudomonadati</taxon>
        <taxon>Pseudomonadota</taxon>
        <taxon>Gammaproteobacteria</taxon>
        <taxon>Methylococcales</taxon>
        <taxon>Methylococcaceae</taxon>
        <taxon>Methylomicrobium</taxon>
    </lineage>
</organism>
<keyword evidence="3" id="KW-1185">Reference proteome</keyword>
<dbReference type="STRING" id="686340.Metal_2810"/>
<dbReference type="Proteomes" id="UP000005090">
    <property type="component" value="Chromosome"/>
</dbReference>
<dbReference type="InterPro" id="IPR035069">
    <property type="entry name" value="TTHA1013/TTHA0281-like"/>
</dbReference>
<dbReference type="InterPro" id="IPR008651">
    <property type="entry name" value="Uncharacterised_HicB"/>
</dbReference>
<sequence>MNIPDFDDYPFEVRPLSPEDGGGFLITFPDLPGCMADGETPEEAILEGRDAFRCWMLAHAEGGRPVPLPNSGGESGKFVQRLPKSLHAKLSARAKQEGVSLNTLVLTFIAEGLGQRNSHA</sequence>
<dbReference type="eggNOG" id="COG1598">
    <property type="taxonomic scope" value="Bacteria"/>
</dbReference>
<name>H8GL20_METAL</name>
<dbReference type="SUPFAM" id="SSF143100">
    <property type="entry name" value="TTHA1013/TTHA0281-like"/>
    <property type="match status" value="1"/>
</dbReference>